<dbReference type="SUPFAM" id="SSF56281">
    <property type="entry name" value="Metallo-hydrolase/oxidoreductase"/>
    <property type="match status" value="1"/>
</dbReference>
<evidence type="ECO:0000313" key="2">
    <source>
        <dbReference type="EMBL" id="SEH91232.1"/>
    </source>
</evidence>
<dbReference type="RefSeq" id="WP_067774285.1">
    <property type="nucleotide sequence ID" value="NZ_LIGX01000018.1"/>
</dbReference>
<dbReference type="OrthoDB" id="9781189at2"/>
<reference evidence="3" key="1">
    <citation type="submission" date="2016-09" db="EMBL/GenBank/DDBJ databases">
        <authorList>
            <person name="Koehorst J."/>
        </authorList>
    </citation>
    <scope>NUCLEOTIDE SEQUENCE [LARGE SCALE GENOMIC DNA]</scope>
</reference>
<evidence type="ECO:0000259" key="1">
    <source>
        <dbReference type="SMART" id="SM00849"/>
    </source>
</evidence>
<dbReference type="PANTHER" id="PTHR47619">
    <property type="entry name" value="METALLO-HYDROLASE YYCJ-RELATED"/>
    <property type="match status" value="1"/>
</dbReference>
<keyword evidence="3" id="KW-1185">Reference proteome</keyword>
<dbReference type="PANTHER" id="PTHR47619:SF1">
    <property type="entry name" value="EXODEOXYRIBONUCLEASE WALJ"/>
    <property type="match status" value="1"/>
</dbReference>
<protein>
    <submittedName>
        <fullName evidence="2">Metallo-beta-lactamase</fullName>
    </submittedName>
</protein>
<sequence length="259" mass="28150">MIRFSVLASSSAGNASVISAGGVHVLVDAGISALQLKRRLAEVGLELEDLSAVLVTHEHADHTQGLHQLSKRVPVRVFCTRHTGMEIREKAPHAACSFFEAGHSFELGDLRVTPFGVAHDAVDPVGFRFDCGEVSLGYLTDTGHVQKHVPEFLAGVEALYLESNYEPDILAACTRRPWPLKQRIASQHGHLSNGQACEFVEAIAHQGLRHLVLAHLSRECNEPGVARALMMQSLTKLGLSTNLYCASPVDVLPWITVEP</sequence>
<dbReference type="EMBL" id="LT629973">
    <property type="protein sequence ID" value="SEH91232.1"/>
    <property type="molecule type" value="Genomic_DNA"/>
</dbReference>
<feature type="domain" description="Metallo-beta-lactamase" evidence="1">
    <location>
        <begin position="12"/>
        <end position="188"/>
    </location>
</feature>
<organism evidence="2 3">
    <name type="scientific">Akkermansia glycaniphila</name>
    <dbReference type="NCBI Taxonomy" id="1679444"/>
    <lineage>
        <taxon>Bacteria</taxon>
        <taxon>Pseudomonadati</taxon>
        <taxon>Verrucomicrobiota</taxon>
        <taxon>Verrucomicrobiia</taxon>
        <taxon>Verrucomicrobiales</taxon>
        <taxon>Akkermansiaceae</taxon>
        <taxon>Akkermansia</taxon>
    </lineage>
</organism>
<evidence type="ECO:0000313" key="3">
    <source>
        <dbReference type="Proteomes" id="UP000176204"/>
    </source>
</evidence>
<dbReference type="Proteomes" id="UP000176204">
    <property type="component" value="Chromosome I"/>
</dbReference>
<dbReference type="Pfam" id="PF12706">
    <property type="entry name" value="Lactamase_B_2"/>
    <property type="match status" value="1"/>
</dbReference>
<accession>A0A1C7PH49</accession>
<proteinExistence type="predicted"/>
<dbReference type="SMART" id="SM00849">
    <property type="entry name" value="Lactamase_B"/>
    <property type="match status" value="1"/>
</dbReference>
<gene>
    <name evidence="2" type="ORF">PYTT_1655</name>
</gene>
<dbReference type="KEGG" id="agl:PYTT_1655"/>
<dbReference type="InterPro" id="IPR036866">
    <property type="entry name" value="RibonucZ/Hydroxyglut_hydro"/>
</dbReference>
<dbReference type="InterPro" id="IPR001279">
    <property type="entry name" value="Metallo-B-lactamas"/>
</dbReference>
<dbReference type="InterPro" id="IPR052533">
    <property type="entry name" value="WalJ/YycJ-like"/>
</dbReference>
<dbReference type="Gene3D" id="3.60.15.10">
    <property type="entry name" value="Ribonuclease Z/Hydroxyacylglutathione hydrolase-like"/>
    <property type="match status" value="1"/>
</dbReference>
<dbReference type="AlphaFoldDB" id="A0A1C7PH49"/>
<dbReference type="STRING" id="1679444.PYTT_1655"/>
<name>A0A1C7PH49_9BACT</name>